<dbReference type="PANTHER" id="PTHR23061:SF12">
    <property type="entry name" value="DNA POLYMERASE ALPHA SUBUNIT B"/>
    <property type="match status" value="1"/>
</dbReference>
<dbReference type="InterPro" id="IPR043034">
    <property type="entry name" value="DNA_pol_alpha_B_N_sf"/>
</dbReference>
<evidence type="ECO:0000259" key="8">
    <source>
        <dbReference type="Pfam" id="PF04042"/>
    </source>
</evidence>
<reference evidence="11" key="1">
    <citation type="submission" date="2019-03" db="EMBL/GenBank/DDBJ databases">
        <title>Long read genome sequence of the mycoparasitic Pythium oligandrum ATCC 38472 isolated from sugarbeet rhizosphere.</title>
        <authorList>
            <person name="Gaulin E."/>
        </authorList>
    </citation>
    <scope>NUCLEOTIDE SEQUENCE</scope>
    <source>
        <strain evidence="11">ATCC 38472_TT</strain>
    </source>
</reference>
<evidence type="ECO:0000256" key="7">
    <source>
        <dbReference type="SAM" id="MobiDB-lite"/>
    </source>
</evidence>
<comment type="similarity">
    <text evidence="2 6">Belongs to the DNA polymerase alpha subunit B family.</text>
</comment>
<dbReference type="GO" id="GO:0006270">
    <property type="term" value="P:DNA replication initiation"/>
    <property type="evidence" value="ECO:0007669"/>
    <property type="project" value="TreeGrafter"/>
</dbReference>
<feature type="domain" description="DNA polymerase alpha/delta/epsilon subunit B" evidence="8">
    <location>
        <begin position="358"/>
        <end position="578"/>
    </location>
</feature>
<evidence type="ECO:0000256" key="3">
    <source>
        <dbReference type="ARBA" id="ARBA00018596"/>
    </source>
</evidence>
<dbReference type="AlphaFoldDB" id="A0A8K1CIP2"/>
<comment type="function">
    <text evidence="6">Accessory subunit of the DNA polymerase alpha complex (also known as the alpha DNA polymerase-primase complex) which plays an essential role in the initiation of DNA synthesis.</text>
</comment>
<dbReference type="InterPro" id="IPR016722">
    <property type="entry name" value="DNA_pol_alpha_bsu"/>
</dbReference>
<dbReference type="EMBL" id="SPLM01000072">
    <property type="protein sequence ID" value="TMW63425.1"/>
    <property type="molecule type" value="Genomic_DNA"/>
</dbReference>
<evidence type="ECO:0000256" key="6">
    <source>
        <dbReference type="PIRNR" id="PIRNR018300"/>
    </source>
</evidence>
<name>A0A8K1CIP2_PYTOL</name>
<dbReference type="GO" id="GO:0003677">
    <property type="term" value="F:DNA binding"/>
    <property type="evidence" value="ECO:0007669"/>
    <property type="project" value="InterPro"/>
</dbReference>
<dbReference type="Gene3D" id="1.10.8.530">
    <property type="entry name" value="DNA polymerase alpha-primase, subunit B, N-terminal domain"/>
    <property type="match status" value="1"/>
</dbReference>
<feature type="region of interest" description="Disordered" evidence="7">
    <location>
        <begin position="81"/>
        <end position="105"/>
    </location>
</feature>
<sequence length="637" mass="70165">MALKIDLDAEAVRQAFASCNLDVLDDAVHTCIAICAEFSLTADELAAQWDAYSMNHQVDGAADVDKLGVFRSKLAQDKAAKSKEGSAAAASGANKRKHAKVSSTPVIKREIKTESSQDPLNALYNMKSPEGKNARSFASPPGKVARTAGLFSPSSMQSPPTTSYENRTDAGKTVSEFNAHLKKELVPMTDASENTEAVSIRVPFPDRNLKANAPYMYTPLFERALALDEQLVEYEELIKTHYNLENIAAVADPSPAQVTVVGRIVCEAAEGKLNASVVQLEGSRKTCGGQRVLLDLSAVPNFQVYPGKIVALEGVYEDTRNPMVVKRFLEPVPAPMPTTEKARLETIYVNDQKRPLRVVTASGPFTTTSNVSYLPLNDLLQIVREQKPDVLILVGPFIDTTHASFRDGLVEFDGMMLGFEDIFLFKVMAALDSILEQHKTLQVVMVPSVRDAHHQYVYPQPPFNKKKACEALGSPEHAKRVHMMSNPCTFAINDVVVGVSALDIVMHLSSNELYRAQARDQNRLLRLCQQVVDQRSYYPLFPPPPNAEAPIDLRYMTQFQFERTPDVLILPSMLNRFCGRVHDSICVNPGQLCKGESGGTFAALTVLPLSKDKITNSTTDEVAHFVPDRTTVDIKRI</sequence>
<feature type="region of interest" description="Disordered" evidence="7">
    <location>
        <begin position="127"/>
        <end position="168"/>
    </location>
</feature>
<evidence type="ECO:0000313" key="11">
    <source>
        <dbReference type="EMBL" id="TMW63425.1"/>
    </source>
</evidence>
<feature type="domain" description="DNA polymerase alpha subunit B OB" evidence="10">
    <location>
        <begin position="227"/>
        <end position="330"/>
    </location>
</feature>
<dbReference type="PANTHER" id="PTHR23061">
    <property type="entry name" value="DNA POLYMERASE 2 ALPHA 70 KDA SUBUNIT"/>
    <property type="match status" value="1"/>
</dbReference>
<dbReference type="Gene3D" id="3.60.21.60">
    <property type="match status" value="2"/>
</dbReference>
<dbReference type="Proteomes" id="UP000794436">
    <property type="component" value="Unassembled WGS sequence"/>
</dbReference>
<dbReference type="OrthoDB" id="336885at2759"/>
<comment type="caution">
    <text evidence="11">The sequence shown here is derived from an EMBL/GenBank/DDBJ whole genome shotgun (WGS) entry which is preliminary data.</text>
</comment>
<accession>A0A8K1CIP2</accession>
<dbReference type="Pfam" id="PF08418">
    <property type="entry name" value="Pol_alpha_B_N"/>
    <property type="match status" value="1"/>
</dbReference>
<comment type="subcellular location">
    <subcellularLocation>
        <location evidence="1 6">Nucleus</location>
    </subcellularLocation>
</comment>
<protein>
    <recommendedName>
        <fullName evidence="3 6">DNA polymerase alpha subunit B</fullName>
    </recommendedName>
</protein>
<organism evidence="11 12">
    <name type="scientific">Pythium oligandrum</name>
    <name type="common">Mycoparasitic fungus</name>
    <dbReference type="NCBI Taxonomy" id="41045"/>
    <lineage>
        <taxon>Eukaryota</taxon>
        <taxon>Sar</taxon>
        <taxon>Stramenopiles</taxon>
        <taxon>Oomycota</taxon>
        <taxon>Peronosporomycetes</taxon>
        <taxon>Pythiales</taxon>
        <taxon>Pythiaceae</taxon>
        <taxon>Pythium</taxon>
    </lineage>
</organism>
<keyword evidence="5 6" id="KW-0539">Nucleus</keyword>
<evidence type="ECO:0000256" key="5">
    <source>
        <dbReference type="ARBA" id="ARBA00023242"/>
    </source>
</evidence>
<dbReference type="InterPro" id="IPR054300">
    <property type="entry name" value="OB_DPOA2"/>
</dbReference>
<proteinExistence type="inferred from homology"/>
<keyword evidence="12" id="KW-1185">Reference proteome</keyword>
<evidence type="ECO:0000256" key="1">
    <source>
        <dbReference type="ARBA" id="ARBA00004123"/>
    </source>
</evidence>
<evidence type="ECO:0000313" key="12">
    <source>
        <dbReference type="Proteomes" id="UP000794436"/>
    </source>
</evidence>
<dbReference type="GO" id="GO:0005658">
    <property type="term" value="C:alpha DNA polymerase:primase complex"/>
    <property type="evidence" value="ECO:0007669"/>
    <property type="project" value="TreeGrafter"/>
</dbReference>
<dbReference type="InterPro" id="IPR013627">
    <property type="entry name" value="Pol_alpha_B_N"/>
</dbReference>
<dbReference type="PIRSF" id="PIRSF018300">
    <property type="entry name" value="DNA_pol_alph_2"/>
    <property type="match status" value="1"/>
</dbReference>
<feature type="compositionally biased region" description="Low complexity" evidence="7">
    <location>
        <begin position="152"/>
        <end position="163"/>
    </location>
</feature>
<keyword evidence="4 6" id="KW-0235">DNA replication</keyword>
<evidence type="ECO:0000259" key="9">
    <source>
        <dbReference type="Pfam" id="PF08418"/>
    </source>
</evidence>
<evidence type="ECO:0000259" key="10">
    <source>
        <dbReference type="Pfam" id="PF22062"/>
    </source>
</evidence>
<evidence type="ECO:0000256" key="2">
    <source>
        <dbReference type="ARBA" id="ARBA00007299"/>
    </source>
</evidence>
<gene>
    <name evidence="11" type="ORF">Poli38472_002366</name>
</gene>
<dbReference type="InterPro" id="IPR007185">
    <property type="entry name" value="DNA_pol_a/d/e_bsu"/>
</dbReference>
<feature type="domain" description="DNA polymerase alpha subunit B N-terminal" evidence="9">
    <location>
        <begin position="10"/>
        <end position="70"/>
    </location>
</feature>
<dbReference type="Pfam" id="PF22062">
    <property type="entry name" value="OB_DPOA2"/>
    <property type="match status" value="1"/>
</dbReference>
<dbReference type="Pfam" id="PF04042">
    <property type="entry name" value="DNA_pol_E_B"/>
    <property type="match status" value="1"/>
</dbReference>
<evidence type="ECO:0000256" key="4">
    <source>
        <dbReference type="ARBA" id="ARBA00022705"/>
    </source>
</evidence>